<keyword evidence="2" id="KW-1185">Reference proteome</keyword>
<sequence>MTGDLLYALHFARGGLRYIHVPLSPTLTASIRETSSRSTLSLYWDAGGRLTPVARFIVLCCLEEGVPAAVLSRYMCVSHSTVLRLRSKRRNEGDVPDRADLMKMLEDLAFEGSGKDSVRRTAPCCV</sequence>
<gene>
    <name evidence="1" type="ORF">AWB76_07168</name>
</gene>
<proteinExistence type="predicted"/>
<name>A0A158DM33_9BURK</name>
<dbReference type="EMBL" id="FCOI02000046">
    <property type="protein sequence ID" value="SAK95644.1"/>
    <property type="molecule type" value="Genomic_DNA"/>
</dbReference>
<accession>A0A158DM33</accession>
<protein>
    <submittedName>
        <fullName evidence="1">Uncharacterized protein</fullName>
    </submittedName>
</protein>
<dbReference type="OrthoDB" id="9133559at2"/>
<dbReference type="RefSeq" id="WP_061164704.1">
    <property type="nucleotide sequence ID" value="NZ_FCOI02000046.1"/>
</dbReference>
<dbReference type="AlphaFoldDB" id="A0A158DM33"/>
<dbReference type="Proteomes" id="UP000054624">
    <property type="component" value="Unassembled WGS sequence"/>
</dbReference>
<organism evidence="1 2">
    <name type="scientific">Caballeronia temeraria</name>
    <dbReference type="NCBI Taxonomy" id="1777137"/>
    <lineage>
        <taxon>Bacteria</taxon>
        <taxon>Pseudomonadati</taxon>
        <taxon>Pseudomonadota</taxon>
        <taxon>Betaproteobacteria</taxon>
        <taxon>Burkholderiales</taxon>
        <taxon>Burkholderiaceae</taxon>
        <taxon>Caballeronia</taxon>
    </lineage>
</organism>
<evidence type="ECO:0000313" key="2">
    <source>
        <dbReference type="Proteomes" id="UP000054624"/>
    </source>
</evidence>
<reference evidence="2" key="1">
    <citation type="submission" date="2016-01" db="EMBL/GenBank/DDBJ databases">
        <authorList>
            <person name="Peeters Charlotte."/>
        </authorList>
    </citation>
    <scope>NUCLEOTIDE SEQUENCE [LARGE SCALE GENOMIC DNA]</scope>
</reference>
<evidence type="ECO:0000313" key="1">
    <source>
        <dbReference type="EMBL" id="SAK95644.1"/>
    </source>
</evidence>